<dbReference type="Proteomes" id="UP000027195">
    <property type="component" value="Unassembled WGS sequence"/>
</dbReference>
<gene>
    <name evidence="1" type="ORF">BOTBODRAFT_46079</name>
</gene>
<dbReference type="InParanoid" id="A0A067MBD6"/>
<dbReference type="STRING" id="930990.A0A067MBD6"/>
<keyword evidence="2" id="KW-1185">Reference proteome</keyword>
<proteinExistence type="predicted"/>
<evidence type="ECO:0000313" key="2">
    <source>
        <dbReference type="Proteomes" id="UP000027195"/>
    </source>
</evidence>
<organism evidence="1 2">
    <name type="scientific">Botryobasidium botryosum (strain FD-172 SS1)</name>
    <dbReference type="NCBI Taxonomy" id="930990"/>
    <lineage>
        <taxon>Eukaryota</taxon>
        <taxon>Fungi</taxon>
        <taxon>Dikarya</taxon>
        <taxon>Basidiomycota</taxon>
        <taxon>Agaricomycotina</taxon>
        <taxon>Agaricomycetes</taxon>
        <taxon>Cantharellales</taxon>
        <taxon>Botryobasidiaceae</taxon>
        <taxon>Botryobasidium</taxon>
    </lineage>
</organism>
<dbReference type="Gene3D" id="3.80.10.10">
    <property type="entry name" value="Ribonuclease Inhibitor"/>
    <property type="match status" value="1"/>
</dbReference>
<sequence>MCPTTLPAEVHGAIISHISDRADLCNLSMVSRALLFEAERILFRKIVMRSLRDITTKCSWILQRPRLARCIRELSIMSSVTRKQGALHGVLRLLASALRALPALRSLKIYFHGVPLSSFACVLSRPEAFPFRLAQFACNFEVDRHLVSFLSMQRAISDLSLTALDTARQPLLLHDALPNVAAVDVPLVLAPAVLCGPSVSRACVRLPMFSSDIENADRVLAALQHTSGQLQALSFRDAITFPLLQRIAPAVPELRYLGQLMLMGNDDKECLETLARLPRLEVLDVFPNSVCQTEELQLALISRLAAVCPRISRVRFISSWLKVDWNHVDSSWVASKLKTSDRSGSEDVWKSA</sequence>
<accession>A0A067MBD6</accession>
<name>A0A067MBD6_BOTB1</name>
<reference evidence="2" key="1">
    <citation type="journal article" date="2014" name="Proc. Natl. Acad. Sci. U.S.A.">
        <title>Extensive sampling of basidiomycete genomes demonstrates inadequacy of the white-rot/brown-rot paradigm for wood decay fungi.</title>
        <authorList>
            <person name="Riley R."/>
            <person name="Salamov A.A."/>
            <person name="Brown D.W."/>
            <person name="Nagy L.G."/>
            <person name="Floudas D."/>
            <person name="Held B.W."/>
            <person name="Levasseur A."/>
            <person name="Lombard V."/>
            <person name="Morin E."/>
            <person name="Otillar R."/>
            <person name="Lindquist E.A."/>
            <person name="Sun H."/>
            <person name="LaButti K.M."/>
            <person name="Schmutz J."/>
            <person name="Jabbour D."/>
            <person name="Luo H."/>
            <person name="Baker S.E."/>
            <person name="Pisabarro A.G."/>
            <person name="Walton J.D."/>
            <person name="Blanchette R.A."/>
            <person name="Henrissat B."/>
            <person name="Martin F."/>
            <person name="Cullen D."/>
            <person name="Hibbett D.S."/>
            <person name="Grigoriev I.V."/>
        </authorList>
    </citation>
    <scope>NUCLEOTIDE SEQUENCE [LARGE SCALE GENOMIC DNA]</scope>
    <source>
        <strain evidence="2">FD-172 SS1</strain>
    </source>
</reference>
<dbReference type="OrthoDB" id="3232239at2759"/>
<dbReference type="AlphaFoldDB" id="A0A067MBD6"/>
<protein>
    <recommendedName>
        <fullName evidence="3">F-box domain-containing protein</fullName>
    </recommendedName>
</protein>
<dbReference type="EMBL" id="KL198053">
    <property type="protein sequence ID" value="KDQ12010.1"/>
    <property type="molecule type" value="Genomic_DNA"/>
</dbReference>
<dbReference type="HOGENOM" id="CLU_038175_0_0_1"/>
<evidence type="ECO:0008006" key="3">
    <source>
        <dbReference type="Google" id="ProtNLM"/>
    </source>
</evidence>
<dbReference type="InterPro" id="IPR032675">
    <property type="entry name" value="LRR_dom_sf"/>
</dbReference>
<evidence type="ECO:0000313" key="1">
    <source>
        <dbReference type="EMBL" id="KDQ12010.1"/>
    </source>
</evidence>